<sequence>MNRVEKAIALHNSGFGCAQSVISVFCEELGVDPVIGQKMALGMGGGIGRSGEVCGALSGGVMVLGLKNGVSSMDGEANKTVKEKVYDLDQEFLKEFKERNGAIRCNDILGFDMNDPEARTVAKEKGIFSRVCNGCIQNSVEILEKMITR</sequence>
<evidence type="ECO:0000313" key="2">
    <source>
        <dbReference type="Proteomes" id="UP000050430"/>
    </source>
</evidence>
<dbReference type="OrthoDB" id="163426at2"/>
<proteinExistence type="predicted"/>
<dbReference type="NCBIfam" id="TIGR01909">
    <property type="entry name" value="C_GCAxxG_C_C"/>
    <property type="match status" value="1"/>
</dbReference>
<dbReference type="STRING" id="229920.ADM99_04335"/>
<gene>
    <name evidence="1" type="ORF">ADM99_04335</name>
</gene>
<keyword evidence="2" id="KW-1185">Reference proteome</keyword>
<name>A0A0P6X1X7_9CHLR</name>
<dbReference type="AlphaFoldDB" id="A0A0P6X1X7"/>
<dbReference type="Pfam" id="PF09719">
    <property type="entry name" value="C_GCAxxG_C_C"/>
    <property type="match status" value="1"/>
</dbReference>
<evidence type="ECO:0000313" key="1">
    <source>
        <dbReference type="EMBL" id="KPL73430.1"/>
    </source>
</evidence>
<dbReference type="RefSeq" id="WP_062421861.1">
    <property type="nucleotide sequence ID" value="NZ_BBYA01000009.1"/>
</dbReference>
<organism evidence="1 2">
    <name type="scientific">Leptolinea tardivitalis</name>
    <dbReference type="NCBI Taxonomy" id="229920"/>
    <lineage>
        <taxon>Bacteria</taxon>
        <taxon>Bacillati</taxon>
        <taxon>Chloroflexota</taxon>
        <taxon>Anaerolineae</taxon>
        <taxon>Anaerolineales</taxon>
        <taxon>Anaerolineaceae</taxon>
        <taxon>Leptolinea</taxon>
    </lineage>
</organism>
<reference evidence="1 2" key="1">
    <citation type="submission" date="2015-07" db="EMBL/GenBank/DDBJ databases">
        <title>Genome sequence of Leptolinea tardivitalis DSM 16556.</title>
        <authorList>
            <person name="Hemp J."/>
            <person name="Ward L.M."/>
            <person name="Pace L.A."/>
            <person name="Fischer W.W."/>
        </authorList>
    </citation>
    <scope>NUCLEOTIDE SEQUENCE [LARGE SCALE GENOMIC DNA]</scope>
    <source>
        <strain evidence="1 2">YMTK-2</strain>
    </source>
</reference>
<dbReference type="InterPro" id="IPR010181">
    <property type="entry name" value="CGCAxxGCC_motif"/>
</dbReference>
<accession>A0A0P6X1X7</accession>
<dbReference type="Proteomes" id="UP000050430">
    <property type="component" value="Unassembled WGS sequence"/>
</dbReference>
<protein>
    <recommendedName>
        <fullName evidence="3">C_GCAxxG_C_C family protein</fullName>
    </recommendedName>
</protein>
<comment type="caution">
    <text evidence="1">The sequence shown here is derived from an EMBL/GenBank/DDBJ whole genome shotgun (WGS) entry which is preliminary data.</text>
</comment>
<dbReference type="EMBL" id="LGCK01000006">
    <property type="protein sequence ID" value="KPL73430.1"/>
    <property type="molecule type" value="Genomic_DNA"/>
</dbReference>
<dbReference type="PROSITE" id="PS51257">
    <property type="entry name" value="PROKAR_LIPOPROTEIN"/>
    <property type="match status" value="1"/>
</dbReference>
<evidence type="ECO:0008006" key="3">
    <source>
        <dbReference type="Google" id="ProtNLM"/>
    </source>
</evidence>